<dbReference type="PANTHER" id="PTHR16897:SF2">
    <property type="entry name" value="OS03G0226600 PROTEIN"/>
    <property type="match status" value="1"/>
</dbReference>
<dbReference type="AlphaFoldDB" id="A0A8B8B6J4"/>
<dbReference type="RefSeq" id="XP_022298329.1">
    <property type="nucleotide sequence ID" value="XM_022442621.1"/>
</dbReference>
<dbReference type="PANTHER" id="PTHR16897">
    <property type="entry name" value="OS10G0105400 PROTEIN"/>
    <property type="match status" value="1"/>
</dbReference>
<organism evidence="1 2">
    <name type="scientific">Crassostrea virginica</name>
    <name type="common">Eastern oyster</name>
    <dbReference type="NCBI Taxonomy" id="6565"/>
    <lineage>
        <taxon>Eukaryota</taxon>
        <taxon>Metazoa</taxon>
        <taxon>Spiralia</taxon>
        <taxon>Lophotrochozoa</taxon>
        <taxon>Mollusca</taxon>
        <taxon>Bivalvia</taxon>
        <taxon>Autobranchia</taxon>
        <taxon>Pteriomorphia</taxon>
        <taxon>Ostreida</taxon>
        <taxon>Ostreoidea</taxon>
        <taxon>Ostreidae</taxon>
        <taxon>Crassostrea</taxon>
    </lineage>
</organism>
<name>A0A8B8B6J4_CRAVI</name>
<proteinExistence type="predicted"/>
<dbReference type="KEGG" id="cvn:111107423"/>
<gene>
    <name evidence="2" type="primary">LOC111107423</name>
</gene>
<protein>
    <submittedName>
        <fullName evidence="2">Uncharacterized protein LOC111107423</fullName>
    </submittedName>
</protein>
<dbReference type="OrthoDB" id="6061841at2759"/>
<keyword evidence="1" id="KW-1185">Reference proteome</keyword>
<dbReference type="GeneID" id="111107423"/>
<sequence>MDHDGSMLLEKTMVKNPTDILLTSTQASFELPAPGMFAIHFSAFDKAGNHKTSRKVLLYDNISEVTFKPDKVTRVVTASAETSYEWVVKDTRDVDIFWKDRFGNWRHESNRWLNKVTPHHAVESRYDDHYGERQVDEIPNVHACVDFKVAYNITDASGSVDSRDFTSVPDISKQGNRLNLPWTDGNKLDVTVYMKISRGIIRAIDVLGQYLDESVTVYRDATPPLIEDLWLTRGDRLNVSVHRIEDFTEMTIEWIAYDYHSGLNSIAWRLFDNFTGTNIIHGYEDIPAQGMANDTAECESKYGSYARGANCYETPFWGAYHKHFQIKPAIKLNGGLKTGKDKGVHDSDYYLEVTATNKAMLTTILSKKITVDTSPPHTGVVQDGILGVEEVDYQQSMTLNAHWEGFFDRESGVLFYQYGYDTKPLDASAFSLEPSENTVETYSLYATHTVTTVGQYFICVVAYNRALEASEPVCSDGVTVTTAVPAVQEVTIEGARITGGLVTDSSRSNYWIVTDNRLRRMIVDPTTECTTKATVLSELDLLPAEHLESGAYVTVNGSVFCANSSGSPSSLSPMLSKSSMLYVSWVPVDIVGGVHDYELGLSSTAGSPAPDILAFRSTKQHPHIHLPHADVPDGTEFHIMIKTTSKANVEGIQVTYTI</sequence>
<dbReference type="Proteomes" id="UP000694844">
    <property type="component" value="Chromosome 1"/>
</dbReference>
<reference evidence="1" key="1">
    <citation type="submission" date="2024-06" db="UniProtKB">
        <authorList>
            <consortium name="RefSeq"/>
        </authorList>
    </citation>
    <scope>NUCLEOTIDE SEQUENCE [LARGE SCALE GENOMIC DNA]</scope>
</reference>
<evidence type="ECO:0000313" key="2">
    <source>
        <dbReference type="RefSeq" id="XP_022298329.1"/>
    </source>
</evidence>
<reference evidence="2" key="2">
    <citation type="submission" date="2025-08" db="UniProtKB">
        <authorList>
            <consortium name="RefSeq"/>
        </authorList>
    </citation>
    <scope>IDENTIFICATION</scope>
    <source>
        <tissue evidence="2">Whole sample</tissue>
    </source>
</reference>
<accession>A0A8B8B6J4</accession>
<evidence type="ECO:0000313" key="1">
    <source>
        <dbReference type="Proteomes" id="UP000694844"/>
    </source>
</evidence>